<proteinExistence type="predicted"/>
<evidence type="ECO:0000313" key="2">
    <source>
        <dbReference type="EMBL" id="SLN19882.1"/>
    </source>
</evidence>
<reference evidence="2 3" key="1">
    <citation type="submission" date="2017-03" db="EMBL/GenBank/DDBJ databases">
        <authorList>
            <person name="Afonso C.L."/>
            <person name="Miller P.J."/>
            <person name="Scott M.A."/>
            <person name="Spackman E."/>
            <person name="Goraichik I."/>
            <person name="Dimitrov K.M."/>
            <person name="Suarez D.L."/>
            <person name="Swayne D.E."/>
        </authorList>
    </citation>
    <scope>NUCLEOTIDE SEQUENCE [LARGE SCALE GENOMIC DNA]</scope>
    <source>
        <strain evidence="2 3">CECT 8625</strain>
    </source>
</reference>
<accession>A0A1X6YHM7</accession>
<dbReference type="AlphaFoldDB" id="A0A1X6YHM7"/>
<organism evidence="2 3">
    <name type="scientific">Roseivivax jejudonensis</name>
    <dbReference type="NCBI Taxonomy" id="1529041"/>
    <lineage>
        <taxon>Bacteria</taxon>
        <taxon>Pseudomonadati</taxon>
        <taxon>Pseudomonadota</taxon>
        <taxon>Alphaproteobacteria</taxon>
        <taxon>Rhodobacterales</taxon>
        <taxon>Roseobacteraceae</taxon>
        <taxon>Roseivivax</taxon>
    </lineage>
</organism>
<dbReference type="Proteomes" id="UP000193570">
    <property type="component" value="Unassembled WGS sequence"/>
</dbReference>
<dbReference type="RefSeq" id="WP_085790420.1">
    <property type="nucleotide sequence ID" value="NZ_FWFK01000001.1"/>
</dbReference>
<name>A0A1X6YHM7_9RHOB</name>
<gene>
    <name evidence="2" type="ORF">ROJ8625_00694</name>
</gene>
<evidence type="ECO:0000313" key="3">
    <source>
        <dbReference type="Proteomes" id="UP000193570"/>
    </source>
</evidence>
<keyword evidence="3" id="KW-1185">Reference proteome</keyword>
<dbReference type="EMBL" id="FWFK01000001">
    <property type="protein sequence ID" value="SLN19882.1"/>
    <property type="molecule type" value="Genomic_DNA"/>
</dbReference>
<feature type="signal peptide" evidence="1">
    <location>
        <begin position="1"/>
        <end position="40"/>
    </location>
</feature>
<protein>
    <submittedName>
        <fullName evidence="2">Uncharacterized protein</fullName>
    </submittedName>
</protein>
<evidence type="ECO:0000256" key="1">
    <source>
        <dbReference type="SAM" id="SignalP"/>
    </source>
</evidence>
<keyword evidence="1" id="KW-0732">Signal</keyword>
<sequence>MNVLKNAFEIQPKVSRGAMPRRSFLAAIPAAAVAPAVAHAAPRDPHLEWWAEWQRLTKHINTATYITDKAMEPCFERQREIDRLIASTPARTREGVIAQVEWLIEDGRDYWGCDWHRQIAENVLGALRRLA</sequence>
<feature type="chain" id="PRO_5012371990" evidence="1">
    <location>
        <begin position="41"/>
        <end position="131"/>
    </location>
</feature>